<dbReference type="EMBL" id="FOLL01000002">
    <property type="protein sequence ID" value="SFB95332.1"/>
    <property type="molecule type" value="Genomic_DNA"/>
</dbReference>
<evidence type="ECO:0000256" key="4">
    <source>
        <dbReference type="ARBA" id="ARBA00022989"/>
    </source>
</evidence>
<dbReference type="InterPro" id="IPR051449">
    <property type="entry name" value="ABC-2_transporter_component"/>
</dbReference>
<protein>
    <submittedName>
        <fullName evidence="7">ABC-2 type transport system permease protein</fullName>
    </submittedName>
</protein>
<proteinExistence type="predicted"/>
<keyword evidence="5 6" id="KW-0472">Membrane</keyword>
<feature type="transmembrane region" description="Helical" evidence="6">
    <location>
        <begin position="53"/>
        <end position="75"/>
    </location>
</feature>
<organism evidence="7 8">
    <name type="scientific">Parapedobacter composti</name>
    <dbReference type="NCBI Taxonomy" id="623281"/>
    <lineage>
        <taxon>Bacteria</taxon>
        <taxon>Pseudomonadati</taxon>
        <taxon>Bacteroidota</taxon>
        <taxon>Sphingobacteriia</taxon>
        <taxon>Sphingobacteriales</taxon>
        <taxon>Sphingobacteriaceae</taxon>
        <taxon>Parapedobacter</taxon>
    </lineage>
</organism>
<gene>
    <name evidence="7" type="ORF">SAMN05421747_102294</name>
</gene>
<evidence type="ECO:0000256" key="3">
    <source>
        <dbReference type="ARBA" id="ARBA00022692"/>
    </source>
</evidence>
<comment type="subcellular location">
    <subcellularLocation>
        <location evidence="1">Cell membrane</location>
        <topology evidence="1">Multi-pass membrane protein</topology>
    </subcellularLocation>
</comment>
<dbReference type="GO" id="GO:0140359">
    <property type="term" value="F:ABC-type transporter activity"/>
    <property type="evidence" value="ECO:0007669"/>
    <property type="project" value="InterPro"/>
</dbReference>
<sequence length="240" mass="26403">MQAIWVIAKRELHSYFDSLMAYIMLVLFLGFSGFFTWLFGSDIFMVGQVSLEAFFNVAFWTLFFFIPALTMRLLAEENKTGTIELLLTKAVTDRQVVVGKFLSTFLLVSIALAFTLPYPITLANIGNLDVGQVVCGYLGLLLLSAAYISIGLFASSITSNQIVAFLTALFIGLFFHLIFDVLAGQFTGAVGLFFDALSLSQHFGSISRGVVDSTDVVYFLSIVFVGLMLAEVSLAKRTIQ</sequence>
<feature type="transmembrane region" description="Helical" evidence="6">
    <location>
        <begin position="96"/>
        <end position="118"/>
    </location>
</feature>
<dbReference type="STRING" id="623281.SAMN05421747_102294"/>
<dbReference type="AlphaFoldDB" id="A0A1I1F8R0"/>
<reference evidence="7 8" key="1">
    <citation type="submission" date="2016-10" db="EMBL/GenBank/DDBJ databases">
        <authorList>
            <person name="de Groot N.N."/>
        </authorList>
    </citation>
    <scope>NUCLEOTIDE SEQUENCE [LARGE SCALE GENOMIC DNA]</scope>
    <source>
        <strain evidence="7 8">DSM 22900</strain>
    </source>
</reference>
<keyword evidence="2" id="KW-1003">Cell membrane</keyword>
<dbReference type="Pfam" id="PF12679">
    <property type="entry name" value="ABC2_membrane_2"/>
    <property type="match status" value="1"/>
</dbReference>
<dbReference type="GO" id="GO:0005886">
    <property type="term" value="C:plasma membrane"/>
    <property type="evidence" value="ECO:0007669"/>
    <property type="project" value="UniProtKB-SubCell"/>
</dbReference>
<name>A0A1I1F8R0_9SPHI</name>
<keyword evidence="3 6" id="KW-0812">Transmembrane</keyword>
<feature type="transmembrane region" description="Helical" evidence="6">
    <location>
        <begin position="162"/>
        <end position="179"/>
    </location>
</feature>
<dbReference type="Proteomes" id="UP000199577">
    <property type="component" value="Unassembled WGS sequence"/>
</dbReference>
<feature type="transmembrane region" description="Helical" evidence="6">
    <location>
        <begin position="216"/>
        <end position="235"/>
    </location>
</feature>
<keyword evidence="4 6" id="KW-1133">Transmembrane helix</keyword>
<evidence type="ECO:0000313" key="7">
    <source>
        <dbReference type="EMBL" id="SFB95332.1"/>
    </source>
</evidence>
<keyword evidence="8" id="KW-1185">Reference proteome</keyword>
<feature type="transmembrane region" description="Helical" evidence="6">
    <location>
        <begin position="21"/>
        <end position="41"/>
    </location>
</feature>
<evidence type="ECO:0000256" key="6">
    <source>
        <dbReference type="SAM" id="Phobius"/>
    </source>
</evidence>
<evidence type="ECO:0000256" key="1">
    <source>
        <dbReference type="ARBA" id="ARBA00004651"/>
    </source>
</evidence>
<evidence type="ECO:0000256" key="2">
    <source>
        <dbReference type="ARBA" id="ARBA00022475"/>
    </source>
</evidence>
<dbReference type="OrthoDB" id="9794512at2"/>
<accession>A0A1I1F8R0</accession>
<dbReference type="PANTHER" id="PTHR30294">
    <property type="entry name" value="MEMBRANE COMPONENT OF ABC TRANSPORTER YHHJ-RELATED"/>
    <property type="match status" value="1"/>
</dbReference>
<feature type="transmembrane region" description="Helical" evidence="6">
    <location>
        <begin position="130"/>
        <end position="150"/>
    </location>
</feature>
<evidence type="ECO:0000256" key="5">
    <source>
        <dbReference type="ARBA" id="ARBA00023136"/>
    </source>
</evidence>
<evidence type="ECO:0000313" key="8">
    <source>
        <dbReference type="Proteomes" id="UP000199577"/>
    </source>
</evidence>
<dbReference type="PANTHER" id="PTHR30294:SF29">
    <property type="entry name" value="MULTIDRUG ABC TRANSPORTER PERMEASE YBHS-RELATED"/>
    <property type="match status" value="1"/>
</dbReference>
<dbReference type="RefSeq" id="WP_090971543.1">
    <property type="nucleotide sequence ID" value="NZ_FOLL01000002.1"/>
</dbReference>